<dbReference type="Proteomes" id="UP000184330">
    <property type="component" value="Unassembled WGS sequence"/>
</dbReference>
<accession>A0A1L7XMC9</accession>
<keyword evidence="3" id="KW-1185">Reference proteome</keyword>
<dbReference type="AlphaFoldDB" id="A0A1L7XMC9"/>
<gene>
    <name evidence="2" type="ORF">PAC_16007</name>
</gene>
<evidence type="ECO:0000313" key="3">
    <source>
        <dbReference type="Proteomes" id="UP000184330"/>
    </source>
</evidence>
<organism evidence="2 3">
    <name type="scientific">Phialocephala subalpina</name>
    <dbReference type="NCBI Taxonomy" id="576137"/>
    <lineage>
        <taxon>Eukaryota</taxon>
        <taxon>Fungi</taxon>
        <taxon>Dikarya</taxon>
        <taxon>Ascomycota</taxon>
        <taxon>Pezizomycotina</taxon>
        <taxon>Leotiomycetes</taxon>
        <taxon>Helotiales</taxon>
        <taxon>Mollisiaceae</taxon>
        <taxon>Phialocephala</taxon>
        <taxon>Phialocephala fortinii species complex</taxon>
    </lineage>
</organism>
<evidence type="ECO:0000256" key="1">
    <source>
        <dbReference type="SAM" id="MobiDB-lite"/>
    </source>
</evidence>
<name>A0A1L7XMC9_9HELO</name>
<proteinExistence type="predicted"/>
<dbReference type="EMBL" id="FJOG01000035">
    <property type="protein sequence ID" value="CZR66106.1"/>
    <property type="molecule type" value="Genomic_DNA"/>
</dbReference>
<reference evidence="2 3" key="1">
    <citation type="submission" date="2016-03" db="EMBL/GenBank/DDBJ databases">
        <authorList>
            <person name="Ploux O."/>
        </authorList>
    </citation>
    <scope>NUCLEOTIDE SEQUENCE [LARGE SCALE GENOMIC DNA]</scope>
    <source>
        <strain evidence="2 3">UAMH 11012</strain>
    </source>
</reference>
<feature type="region of interest" description="Disordered" evidence="1">
    <location>
        <begin position="1"/>
        <end position="43"/>
    </location>
</feature>
<evidence type="ECO:0000313" key="2">
    <source>
        <dbReference type="EMBL" id="CZR66106.1"/>
    </source>
</evidence>
<sequence length="160" mass="17494">MPSISLNTEDMIKRQRQVKSETSASDPNATSLPTEKAPSLKNNKQIAGIDLSQTTNGTGNKPFNNNMTNYLNVPRGWPTWPASGTFSYGHTASTTYDASWTSGLGPMNRWEHETPCQGPWSNTAAVAAGEDIDVIELEEMLVGTEDEMTDAGSWWPSRNV</sequence>
<feature type="compositionally biased region" description="Polar residues" evidence="1">
    <location>
        <begin position="20"/>
        <end position="33"/>
    </location>
</feature>
<protein>
    <submittedName>
        <fullName evidence="2">Uncharacterized protein</fullName>
    </submittedName>
</protein>